<sequence length="323" mass="35830">MRTFVIRRLLQLIPLLLGVSLISFFVMHLAPGDPTALFTDPSIDPIELARIRANWGLDQPVIIQYFYWLGNVLRGNFGTSYLTGRPVLAEVIERLPATLLLMIPAYLITLLITIPLGVFSAIKKGSWFDNVVTVLTFIGMAMPSFWLGLMLMLLFSVQLGWLPTVGMRDVLAGNQGPVASFIDLIKHMILPLTTMTILSLAGLSRYQRAAMLEVMDQDYIRTARAKGLPERTVIFKHALRNALIPIVTIMGLSLPGLFGGAFIIETIFAWPGMGRLGVLAIFQRNYPLIMGIVVFSALLIMLGNLLADIGYALVDPRIRYGKK</sequence>
<dbReference type="EMBL" id="MEUI01000011">
    <property type="protein sequence ID" value="OGC34940.1"/>
    <property type="molecule type" value="Genomic_DNA"/>
</dbReference>
<feature type="domain" description="ABC transmembrane type-1" evidence="8">
    <location>
        <begin position="95"/>
        <end position="307"/>
    </location>
</feature>
<dbReference type="InterPro" id="IPR000515">
    <property type="entry name" value="MetI-like"/>
</dbReference>
<evidence type="ECO:0000313" key="10">
    <source>
        <dbReference type="Proteomes" id="UP000177309"/>
    </source>
</evidence>
<keyword evidence="3" id="KW-1003">Cell membrane</keyword>
<feature type="transmembrane region" description="Helical" evidence="7">
    <location>
        <begin position="242"/>
        <end position="268"/>
    </location>
</feature>
<comment type="subcellular location">
    <subcellularLocation>
        <location evidence="1 7">Cell membrane</location>
        <topology evidence="1 7">Multi-pass membrane protein</topology>
    </subcellularLocation>
</comment>
<accession>A0A1F4TQY5</accession>
<protein>
    <recommendedName>
        <fullName evidence="8">ABC transmembrane type-1 domain-containing protein</fullName>
    </recommendedName>
</protein>
<feature type="transmembrane region" description="Helical" evidence="7">
    <location>
        <begin position="12"/>
        <end position="30"/>
    </location>
</feature>
<dbReference type="Proteomes" id="UP000177309">
    <property type="component" value="Unassembled WGS sequence"/>
</dbReference>
<dbReference type="GO" id="GO:0005886">
    <property type="term" value="C:plasma membrane"/>
    <property type="evidence" value="ECO:0007669"/>
    <property type="project" value="UniProtKB-SubCell"/>
</dbReference>
<dbReference type="InterPro" id="IPR035906">
    <property type="entry name" value="MetI-like_sf"/>
</dbReference>
<feature type="transmembrane region" description="Helical" evidence="7">
    <location>
        <begin position="181"/>
        <end position="203"/>
    </location>
</feature>
<reference evidence="9 10" key="1">
    <citation type="journal article" date="2016" name="Nat. Commun.">
        <title>Thousands of microbial genomes shed light on interconnected biogeochemical processes in an aquifer system.</title>
        <authorList>
            <person name="Anantharaman K."/>
            <person name="Brown C.T."/>
            <person name="Hug L.A."/>
            <person name="Sharon I."/>
            <person name="Castelle C.J."/>
            <person name="Probst A.J."/>
            <person name="Thomas B.C."/>
            <person name="Singh A."/>
            <person name="Wilkins M.J."/>
            <person name="Karaoz U."/>
            <person name="Brodie E.L."/>
            <person name="Williams K.H."/>
            <person name="Hubbard S.S."/>
            <person name="Banfield J.F."/>
        </authorList>
    </citation>
    <scope>NUCLEOTIDE SEQUENCE [LARGE SCALE GENOMIC DNA]</scope>
</reference>
<feature type="transmembrane region" description="Helical" evidence="7">
    <location>
        <begin position="99"/>
        <end position="122"/>
    </location>
</feature>
<comment type="caution">
    <text evidence="9">The sequence shown here is derived from an EMBL/GenBank/DDBJ whole genome shotgun (WGS) entry which is preliminary data.</text>
</comment>
<keyword evidence="6 7" id="KW-0472">Membrane</keyword>
<dbReference type="PANTHER" id="PTHR43163:SF6">
    <property type="entry name" value="DIPEPTIDE TRANSPORT SYSTEM PERMEASE PROTEIN DPPB-RELATED"/>
    <property type="match status" value="1"/>
</dbReference>
<dbReference type="Pfam" id="PF00528">
    <property type="entry name" value="BPD_transp_1"/>
    <property type="match status" value="1"/>
</dbReference>
<dbReference type="InterPro" id="IPR045621">
    <property type="entry name" value="BPD_transp_1_N"/>
</dbReference>
<dbReference type="AlphaFoldDB" id="A0A1F4TQY5"/>
<keyword evidence="5 7" id="KW-1133">Transmembrane helix</keyword>
<comment type="similarity">
    <text evidence="7">Belongs to the binding-protein-dependent transport system permease family.</text>
</comment>
<gene>
    <name evidence="9" type="ORF">A2462_05025</name>
</gene>
<proteinExistence type="inferred from homology"/>
<dbReference type="Pfam" id="PF19300">
    <property type="entry name" value="BPD_transp_1_N"/>
    <property type="match status" value="1"/>
</dbReference>
<organism evidence="9 10">
    <name type="scientific">candidate division WOR-1 bacterium RIFOXYC2_FULL_41_25</name>
    <dbReference type="NCBI Taxonomy" id="1802586"/>
    <lineage>
        <taxon>Bacteria</taxon>
        <taxon>Bacillati</taxon>
        <taxon>Saganbacteria</taxon>
    </lineage>
</organism>
<dbReference type="PROSITE" id="PS50928">
    <property type="entry name" value="ABC_TM1"/>
    <property type="match status" value="1"/>
</dbReference>
<name>A0A1F4TQY5_UNCSA</name>
<evidence type="ECO:0000259" key="8">
    <source>
        <dbReference type="PROSITE" id="PS50928"/>
    </source>
</evidence>
<dbReference type="GO" id="GO:0055085">
    <property type="term" value="P:transmembrane transport"/>
    <property type="evidence" value="ECO:0007669"/>
    <property type="project" value="InterPro"/>
</dbReference>
<evidence type="ECO:0000256" key="3">
    <source>
        <dbReference type="ARBA" id="ARBA00022475"/>
    </source>
</evidence>
<dbReference type="PANTHER" id="PTHR43163">
    <property type="entry name" value="DIPEPTIDE TRANSPORT SYSTEM PERMEASE PROTEIN DPPB-RELATED"/>
    <property type="match status" value="1"/>
</dbReference>
<evidence type="ECO:0000256" key="5">
    <source>
        <dbReference type="ARBA" id="ARBA00022989"/>
    </source>
</evidence>
<keyword evidence="4 7" id="KW-0812">Transmembrane</keyword>
<evidence type="ECO:0000256" key="2">
    <source>
        <dbReference type="ARBA" id="ARBA00022448"/>
    </source>
</evidence>
<dbReference type="Gene3D" id="1.10.3720.10">
    <property type="entry name" value="MetI-like"/>
    <property type="match status" value="1"/>
</dbReference>
<evidence type="ECO:0000256" key="1">
    <source>
        <dbReference type="ARBA" id="ARBA00004651"/>
    </source>
</evidence>
<dbReference type="SUPFAM" id="SSF161098">
    <property type="entry name" value="MetI-like"/>
    <property type="match status" value="1"/>
</dbReference>
<evidence type="ECO:0000256" key="7">
    <source>
        <dbReference type="RuleBase" id="RU363032"/>
    </source>
</evidence>
<evidence type="ECO:0000256" key="4">
    <source>
        <dbReference type="ARBA" id="ARBA00022692"/>
    </source>
</evidence>
<keyword evidence="2 7" id="KW-0813">Transport</keyword>
<feature type="transmembrane region" description="Helical" evidence="7">
    <location>
        <begin position="134"/>
        <end position="161"/>
    </location>
</feature>
<evidence type="ECO:0000313" key="9">
    <source>
        <dbReference type="EMBL" id="OGC34940.1"/>
    </source>
</evidence>
<feature type="transmembrane region" description="Helical" evidence="7">
    <location>
        <begin position="288"/>
        <end position="314"/>
    </location>
</feature>
<dbReference type="CDD" id="cd06261">
    <property type="entry name" value="TM_PBP2"/>
    <property type="match status" value="1"/>
</dbReference>
<evidence type="ECO:0000256" key="6">
    <source>
        <dbReference type="ARBA" id="ARBA00023136"/>
    </source>
</evidence>